<accession>A0A9D1V641</accession>
<dbReference type="EC" id="6.3.5.4" evidence="2"/>
<dbReference type="SUPFAM" id="SSF52402">
    <property type="entry name" value="Adenine nucleotide alpha hydrolases-like"/>
    <property type="match status" value="1"/>
</dbReference>
<dbReference type="InterPro" id="IPR051786">
    <property type="entry name" value="ASN_synthetase/amidase"/>
</dbReference>
<dbReference type="InterPro" id="IPR017932">
    <property type="entry name" value="GATase_2_dom"/>
</dbReference>
<dbReference type="Proteomes" id="UP000824193">
    <property type="component" value="Unassembled WGS sequence"/>
</dbReference>
<evidence type="ECO:0000256" key="2">
    <source>
        <dbReference type="ARBA" id="ARBA00012737"/>
    </source>
</evidence>
<dbReference type="GO" id="GO:0006529">
    <property type="term" value="P:asparagine biosynthetic process"/>
    <property type="evidence" value="ECO:0007669"/>
    <property type="project" value="UniProtKB-KW"/>
</dbReference>
<evidence type="ECO:0000259" key="5">
    <source>
        <dbReference type="Pfam" id="PF00733"/>
    </source>
</evidence>
<gene>
    <name evidence="7" type="ORF">H9865_10370</name>
</gene>
<dbReference type="Gene3D" id="3.40.50.620">
    <property type="entry name" value="HUPs"/>
    <property type="match status" value="1"/>
</dbReference>
<dbReference type="PANTHER" id="PTHR43284:SF1">
    <property type="entry name" value="ASPARAGINE SYNTHETASE"/>
    <property type="match status" value="1"/>
</dbReference>
<dbReference type="GO" id="GO:0004066">
    <property type="term" value="F:asparagine synthase (glutamine-hydrolyzing) activity"/>
    <property type="evidence" value="ECO:0007669"/>
    <property type="project" value="UniProtKB-EC"/>
</dbReference>
<organism evidence="7 8">
    <name type="scientific">Candidatus Allofournierella pullicola</name>
    <dbReference type="NCBI Taxonomy" id="2838596"/>
    <lineage>
        <taxon>Bacteria</taxon>
        <taxon>Bacillati</taxon>
        <taxon>Bacillota</taxon>
        <taxon>Clostridia</taxon>
        <taxon>Eubacteriales</taxon>
        <taxon>Oscillospiraceae</taxon>
        <taxon>Allofournierella</taxon>
    </lineage>
</organism>
<evidence type="ECO:0000259" key="6">
    <source>
        <dbReference type="Pfam" id="PF13537"/>
    </source>
</evidence>
<keyword evidence="3" id="KW-0061">Asparagine biosynthesis</keyword>
<comment type="pathway">
    <text evidence="1">Amino-acid biosynthesis; L-asparagine biosynthesis; L-asparagine from L-aspartate (L-Gln route): step 1/1.</text>
</comment>
<reference evidence="7" key="1">
    <citation type="journal article" date="2021" name="PeerJ">
        <title>Extensive microbial diversity within the chicken gut microbiome revealed by metagenomics and culture.</title>
        <authorList>
            <person name="Gilroy R."/>
            <person name="Ravi A."/>
            <person name="Getino M."/>
            <person name="Pursley I."/>
            <person name="Horton D.L."/>
            <person name="Alikhan N.F."/>
            <person name="Baker D."/>
            <person name="Gharbi K."/>
            <person name="Hall N."/>
            <person name="Watson M."/>
            <person name="Adriaenssens E.M."/>
            <person name="Foster-Nyarko E."/>
            <person name="Jarju S."/>
            <person name="Secka A."/>
            <person name="Antonio M."/>
            <person name="Oren A."/>
            <person name="Chaudhuri R.R."/>
            <person name="La Ragione R."/>
            <person name="Hildebrand F."/>
            <person name="Pallen M.J."/>
        </authorList>
    </citation>
    <scope>NUCLEOTIDE SEQUENCE</scope>
    <source>
        <strain evidence="7">2239</strain>
    </source>
</reference>
<dbReference type="EMBL" id="DXFW01000036">
    <property type="protein sequence ID" value="HIX06479.1"/>
    <property type="molecule type" value="Genomic_DNA"/>
</dbReference>
<name>A0A9D1V641_9FIRM</name>
<evidence type="ECO:0000313" key="7">
    <source>
        <dbReference type="EMBL" id="HIX06479.1"/>
    </source>
</evidence>
<dbReference type="AlphaFoldDB" id="A0A9D1V641"/>
<dbReference type="InterPro" id="IPR014729">
    <property type="entry name" value="Rossmann-like_a/b/a_fold"/>
</dbReference>
<comment type="caution">
    <text evidence="7">The sequence shown here is derived from an EMBL/GenBank/DDBJ whole genome shotgun (WGS) entry which is preliminary data.</text>
</comment>
<evidence type="ECO:0000256" key="3">
    <source>
        <dbReference type="ARBA" id="ARBA00022888"/>
    </source>
</evidence>
<sequence length="569" mass="66223">MPGFLVANTPQMPQLVNYAQERCVRGEMRCGEWTIRWNVLNKYQDDKIFEQTDTHVIVLDGVILNKNELIRRLGGLSWVETVQSMIRQKRTFFEDFRGAFSGAVYDKENGEWILFTDQLNMHLLLKCADRGRFAFGSQMNYLADWMHCNNIHRDMDPMWQEDVLTYGYMLDVHTALQGVERVFPGCYFTCNANGFGVEHTYYRVTKQHRQDMSMQKAIELLDEAFDNAVRRVLDKDREYGYKTVVDISGGLDSRMILCSAQKQAPGQIFCINYAQSRSDDRKLAETAVHAAGVQGMFFSMDDGRCLLEVDDLVLMNQGLSYYSGITGGKQVLESLDPSEYGAELFGILGDVYEGAMISQELRDKPDWSAQRFMDSLMLAGERKYCDARREYEDNELLWFYVRGMFAGMNTAFIRQNFCEAITPFGDVEFMDLCFSLSEDMRVKHHVYRRWMMQKYPKMARISYARTGLPVMTQDRLEKLLTLFRRAYRKLYYKLRGSAPWEMNPLDSWYKSPQIGEYLREYYCQNIDVLQQDPDFRHRVELLFDQGNAQEKTMALTAISAVKQYVNSGS</sequence>
<comment type="catalytic activity">
    <reaction evidence="4">
        <text>L-aspartate + L-glutamine + ATP + H2O = L-asparagine + L-glutamate + AMP + diphosphate + H(+)</text>
        <dbReference type="Rhea" id="RHEA:12228"/>
        <dbReference type="ChEBI" id="CHEBI:15377"/>
        <dbReference type="ChEBI" id="CHEBI:15378"/>
        <dbReference type="ChEBI" id="CHEBI:29985"/>
        <dbReference type="ChEBI" id="CHEBI:29991"/>
        <dbReference type="ChEBI" id="CHEBI:30616"/>
        <dbReference type="ChEBI" id="CHEBI:33019"/>
        <dbReference type="ChEBI" id="CHEBI:58048"/>
        <dbReference type="ChEBI" id="CHEBI:58359"/>
        <dbReference type="ChEBI" id="CHEBI:456215"/>
        <dbReference type="EC" id="6.3.5.4"/>
    </reaction>
</comment>
<dbReference type="PANTHER" id="PTHR43284">
    <property type="entry name" value="ASPARAGINE SYNTHETASE (GLUTAMINE-HYDROLYZING)"/>
    <property type="match status" value="1"/>
</dbReference>
<protein>
    <recommendedName>
        <fullName evidence="2">asparagine synthase (glutamine-hydrolyzing)</fullName>
        <ecNumber evidence="2">6.3.5.4</ecNumber>
    </recommendedName>
</protein>
<keyword evidence="3" id="KW-0028">Amino-acid biosynthesis</keyword>
<dbReference type="Gene3D" id="3.60.20.10">
    <property type="entry name" value="Glutamine Phosphoribosylpyrophosphate, subunit 1, domain 1"/>
    <property type="match status" value="1"/>
</dbReference>
<dbReference type="InterPro" id="IPR029055">
    <property type="entry name" value="Ntn_hydrolases_N"/>
</dbReference>
<evidence type="ECO:0000313" key="8">
    <source>
        <dbReference type="Proteomes" id="UP000824193"/>
    </source>
</evidence>
<evidence type="ECO:0000256" key="1">
    <source>
        <dbReference type="ARBA" id="ARBA00005187"/>
    </source>
</evidence>
<dbReference type="Pfam" id="PF13537">
    <property type="entry name" value="GATase_7"/>
    <property type="match status" value="1"/>
</dbReference>
<dbReference type="SUPFAM" id="SSF56235">
    <property type="entry name" value="N-terminal nucleophile aminohydrolases (Ntn hydrolases)"/>
    <property type="match status" value="1"/>
</dbReference>
<proteinExistence type="predicted"/>
<evidence type="ECO:0000256" key="4">
    <source>
        <dbReference type="ARBA" id="ARBA00048741"/>
    </source>
</evidence>
<feature type="domain" description="Asparagine synthetase" evidence="5">
    <location>
        <begin position="221"/>
        <end position="298"/>
    </location>
</feature>
<dbReference type="InterPro" id="IPR001962">
    <property type="entry name" value="Asn_synthase"/>
</dbReference>
<feature type="domain" description="Glutamine amidotransferase type-2" evidence="6">
    <location>
        <begin position="49"/>
        <end position="143"/>
    </location>
</feature>
<dbReference type="Pfam" id="PF00733">
    <property type="entry name" value="Asn_synthase"/>
    <property type="match status" value="1"/>
</dbReference>
<reference evidence="7" key="2">
    <citation type="submission" date="2021-04" db="EMBL/GenBank/DDBJ databases">
        <authorList>
            <person name="Gilroy R."/>
        </authorList>
    </citation>
    <scope>NUCLEOTIDE SEQUENCE</scope>
    <source>
        <strain evidence="7">2239</strain>
    </source>
</reference>